<protein>
    <submittedName>
        <fullName evidence="2">Uncharacterized protein</fullName>
    </submittedName>
</protein>
<feature type="transmembrane region" description="Helical" evidence="1">
    <location>
        <begin position="173"/>
        <end position="195"/>
    </location>
</feature>
<keyword evidence="1" id="KW-1133">Transmembrane helix</keyword>
<feature type="transmembrane region" description="Helical" evidence="1">
    <location>
        <begin position="110"/>
        <end position="128"/>
    </location>
</feature>
<feature type="transmembrane region" description="Helical" evidence="1">
    <location>
        <begin position="6"/>
        <end position="25"/>
    </location>
</feature>
<dbReference type="Proteomes" id="UP000829476">
    <property type="component" value="Chromosome"/>
</dbReference>
<feature type="transmembrane region" description="Helical" evidence="1">
    <location>
        <begin position="207"/>
        <end position="225"/>
    </location>
</feature>
<feature type="transmembrane region" description="Helical" evidence="1">
    <location>
        <begin position="140"/>
        <end position="161"/>
    </location>
</feature>
<organism evidence="2 3">
    <name type="scientific">Zhouia spongiae</name>
    <dbReference type="NCBI Taxonomy" id="2202721"/>
    <lineage>
        <taxon>Bacteria</taxon>
        <taxon>Pseudomonadati</taxon>
        <taxon>Bacteroidota</taxon>
        <taxon>Flavobacteriia</taxon>
        <taxon>Flavobacteriales</taxon>
        <taxon>Flavobacteriaceae</taxon>
        <taxon>Zhouia</taxon>
    </lineage>
</organism>
<gene>
    <name evidence="2" type="ORF">MQE36_14370</name>
</gene>
<evidence type="ECO:0000313" key="3">
    <source>
        <dbReference type="Proteomes" id="UP000829476"/>
    </source>
</evidence>
<feature type="transmembrane region" description="Helical" evidence="1">
    <location>
        <begin position="37"/>
        <end position="59"/>
    </location>
</feature>
<proteinExistence type="predicted"/>
<dbReference type="EMBL" id="CP094326">
    <property type="protein sequence ID" value="UNY98263.1"/>
    <property type="molecule type" value="Genomic_DNA"/>
</dbReference>
<evidence type="ECO:0000313" key="2">
    <source>
        <dbReference type="EMBL" id="UNY98263.1"/>
    </source>
</evidence>
<feature type="transmembrane region" description="Helical" evidence="1">
    <location>
        <begin position="79"/>
        <end position="98"/>
    </location>
</feature>
<name>A0ABY3YKY2_9FLAO</name>
<keyword evidence="3" id="KW-1185">Reference proteome</keyword>
<evidence type="ECO:0000256" key="1">
    <source>
        <dbReference type="SAM" id="Phobius"/>
    </source>
</evidence>
<keyword evidence="1" id="KW-0812">Transmembrane</keyword>
<sequence length="239" mass="28259">MFVDFYRDFIFYLEIIAAIVAIITYKKYRFTESRYFLYLLLITVLVETVGLIPFYNYYYPNHSIIRSLKSVLGKELVRTNIWLYNIFKIITYFIYLFFFYKILSAKNKKIALVLLYLFLLFALIDVMMNLNTFNSKYIPITRISGALIYMILSFLYFAEVMGDDRILTFHKTLPFWIIIGALIFNLATVPIFIFSKQLDFSQQTYRVILNLSNIILYGSFITGFITNARVQKGEKAPQP</sequence>
<keyword evidence="1" id="KW-0472">Membrane</keyword>
<dbReference type="RefSeq" id="WP_242936670.1">
    <property type="nucleotide sequence ID" value="NZ_CP094326.1"/>
</dbReference>
<accession>A0ABY3YKY2</accession>
<reference evidence="2 3" key="1">
    <citation type="journal article" date="2018" name="Int. J. Syst. Evol. Microbiol.">
        <title>Zhouia spongiae sp. nov., isolated from a marine sponge.</title>
        <authorList>
            <person name="Zhuang L."/>
            <person name="Lin B."/>
            <person name="Qin F."/>
            <person name="Luo L."/>
        </authorList>
    </citation>
    <scope>NUCLEOTIDE SEQUENCE [LARGE SCALE GENOMIC DNA]</scope>
    <source>
        <strain evidence="2 3">HN-Y44</strain>
    </source>
</reference>